<dbReference type="AlphaFoldDB" id="A0A251UUD0"/>
<keyword evidence="2" id="KW-1185">Reference proteome</keyword>
<accession>A0A251UUD0</accession>
<gene>
    <name evidence="1" type="ORF">HannXRQ_Chr05g0153061</name>
</gene>
<sequence>MCSHAPKKCCGVTYTKKRKAGQVYGVSLTGNLLSKSGVFSRTESQWVMELGSFYTVDMCTVHFIDPMKMAQYHHVSSPYIVKQE</sequence>
<dbReference type="Proteomes" id="UP000215914">
    <property type="component" value="Chromosome 5"/>
</dbReference>
<evidence type="ECO:0000313" key="1">
    <source>
        <dbReference type="EMBL" id="OTG25931.1"/>
    </source>
</evidence>
<organism evidence="1 2">
    <name type="scientific">Helianthus annuus</name>
    <name type="common">Common sunflower</name>
    <dbReference type="NCBI Taxonomy" id="4232"/>
    <lineage>
        <taxon>Eukaryota</taxon>
        <taxon>Viridiplantae</taxon>
        <taxon>Streptophyta</taxon>
        <taxon>Embryophyta</taxon>
        <taxon>Tracheophyta</taxon>
        <taxon>Spermatophyta</taxon>
        <taxon>Magnoliopsida</taxon>
        <taxon>eudicotyledons</taxon>
        <taxon>Gunneridae</taxon>
        <taxon>Pentapetalae</taxon>
        <taxon>asterids</taxon>
        <taxon>campanulids</taxon>
        <taxon>Asterales</taxon>
        <taxon>Asteraceae</taxon>
        <taxon>Asteroideae</taxon>
        <taxon>Heliantheae alliance</taxon>
        <taxon>Heliantheae</taxon>
        <taxon>Helianthus</taxon>
    </lineage>
</organism>
<evidence type="ECO:0000313" key="2">
    <source>
        <dbReference type="Proteomes" id="UP000215914"/>
    </source>
</evidence>
<dbReference type="InParanoid" id="A0A251UUD0"/>
<name>A0A251UUD0_HELAN</name>
<dbReference type="EMBL" id="CM007894">
    <property type="protein sequence ID" value="OTG25931.1"/>
    <property type="molecule type" value="Genomic_DNA"/>
</dbReference>
<protein>
    <submittedName>
        <fullName evidence="1">Uncharacterized protein</fullName>
    </submittedName>
</protein>
<proteinExistence type="predicted"/>
<reference evidence="2" key="1">
    <citation type="journal article" date="2017" name="Nature">
        <title>The sunflower genome provides insights into oil metabolism, flowering and Asterid evolution.</title>
        <authorList>
            <person name="Badouin H."/>
            <person name="Gouzy J."/>
            <person name="Grassa C.J."/>
            <person name="Murat F."/>
            <person name="Staton S.E."/>
            <person name="Cottret L."/>
            <person name="Lelandais-Briere C."/>
            <person name="Owens G.L."/>
            <person name="Carrere S."/>
            <person name="Mayjonade B."/>
            <person name="Legrand L."/>
            <person name="Gill N."/>
            <person name="Kane N.C."/>
            <person name="Bowers J.E."/>
            <person name="Hubner S."/>
            <person name="Bellec A."/>
            <person name="Berard A."/>
            <person name="Berges H."/>
            <person name="Blanchet N."/>
            <person name="Boniface M.C."/>
            <person name="Brunel D."/>
            <person name="Catrice O."/>
            <person name="Chaidir N."/>
            <person name="Claudel C."/>
            <person name="Donnadieu C."/>
            <person name="Faraut T."/>
            <person name="Fievet G."/>
            <person name="Helmstetter N."/>
            <person name="King M."/>
            <person name="Knapp S.J."/>
            <person name="Lai Z."/>
            <person name="Le Paslier M.C."/>
            <person name="Lippi Y."/>
            <person name="Lorenzon L."/>
            <person name="Mandel J.R."/>
            <person name="Marage G."/>
            <person name="Marchand G."/>
            <person name="Marquand E."/>
            <person name="Bret-Mestries E."/>
            <person name="Morien E."/>
            <person name="Nambeesan S."/>
            <person name="Nguyen T."/>
            <person name="Pegot-Espagnet P."/>
            <person name="Pouilly N."/>
            <person name="Raftis F."/>
            <person name="Sallet E."/>
            <person name="Schiex T."/>
            <person name="Thomas J."/>
            <person name="Vandecasteele C."/>
            <person name="Vares D."/>
            <person name="Vear F."/>
            <person name="Vautrin S."/>
            <person name="Crespi M."/>
            <person name="Mangin B."/>
            <person name="Burke J.M."/>
            <person name="Salse J."/>
            <person name="Munos S."/>
            <person name="Vincourt P."/>
            <person name="Rieseberg L.H."/>
            <person name="Langlade N.B."/>
        </authorList>
    </citation>
    <scope>NUCLEOTIDE SEQUENCE [LARGE SCALE GENOMIC DNA]</scope>
    <source>
        <strain evidence="2">cv. SF193</strain>
    </source>
</reference>